<dbReference type="AlphaFoldDB" id="A0A0M3JNA3"/>
<evidence type="ECO:0000313" key="2">
    <source>
        <dbReference type="Proteomes" id="UP000267096"/>
    </source>
</evidence>
<protein>
    <submittedName>
        <fullName evidence="3">VWFD domain-containing protein</fullName>
    </submittedName>
</protein>
<dbReference type="OrthoDB" id="5850393at2759"/>
<sequence length="101" mass="11573">MYGQKLHVDCSYTLLFNGIRTGMDFYYPNRNNPQITATYDNGLVIIANDQDIRVTFQCFYMCVEIPDVPALQGPDVLCGLAGNRDFNCYDDFREPLVYITP</sequence>
<reference evidence="1 2" key="2">
    <citation type="submission" date="2018-11" db="EMBL/GenBank/DDBJ databases">
        <authorList>
            <consortium name="Pathogen Informatics"/>
        </authorList>
    </citation>
    <scope>NUCLEOTIDE SEQUENCE [LARGE SCALE GENOMIC DNA]</scope>
</reference>
<keyword evidence="2" id="KW-1185">Reference proteome</keyword>
<organism evidence="3">
    <name type="scientific">Anisakis simplex</name>
    <name type="common">Herring worm</name>
    <dbReference type="NCBI Taxonomy" id="6269"/>
    <lineage>
        <taxon>Eukaryota</taxon>
        <taxon>Metazoa</taxon>
        <taxon>Ecdysozoa</taxon>
        <taxon>Nematoda</taxon>
        <taxon>Chromadorea</taxon>
        <taxon>Rhabditida</taxon>
        <taxon>Spirurina</taxon>
        <taxon>Ascaridomorpha</taxon>
        <taxon>Ascaridoidea</taxon>
        <taxon>Anisakidae</taxon>
        <taxon>Anisakis</taxon>
        <taxon>Anisakis simplex complex</taxon>
    </lineage>
</organism>
<name>A0A0M3JNA3_ANISI</name>
<evidence type="ECO:0000313" key="1">
    <source>
        <dbReference type="EMBL" id="VDK35012.1"/>
    </source>
</evidence>
<dbReference type="EMBL" id="UYRR01025421">
    <property type="protein sequence ID" value="VDK35012.1"/>
    <property type="molecule type" value="Genomic_DNA"/>
</dbReference>
<accession>A0A0M3JNA3</accession>
<evidence type="ECO:0000313" key="3">
    <source>
        <dbReference type="WBParaSite" id="ASIM_0000914301-mRNA-1"/>
    </source>
</evidence>
<gene>
    <name evidence="1" type="ORF">ASIM_LOCUS8880</name>
</gene>
<dbReference type="Proteomes" id="UP000267096">
    <property type="component" value="Unassembled WGS sequence"/>
</dbReference>
<reference evidence="3" key="1">
    <citation type="submission" date="2017-02" db="UniProtKB">
        <authorList>
            <consortium name="WormBaseParasite"/>
        </authorList>
    </citation>
    <scope>IDENTIFICATION</scope>
</reference>
<proteinExistence type="predicted"/>
<dbReference type="WBParaSite" id="ASIM_0000914301-mRNA-1">
    <property type="protein sequence ID" value="ASIM_0000914301-mRNA-1"/>
    <property type="gene ID" value="ASIM_0000914301"/>
</dbReference>